<sequence>MISNVVVTSEFPRTGGGAGAGRATGRRTAIGCSGGGVTTGGVGGGVVGGGGGVFRTGGGVALGTTTAIGVSRTIGGGGVLRTGVGFVGGGVGGGVEGGVGLGVVGLGVVGVGDGLGLDVGRQDPLRTKRKSTVSPIPPVGGPVAGVTSTRTLAPGDPPIETHTSTCAPGVCPPPEPDPAHATLVGAANKAPAPTAHPHRRARPHALMAAIVSSNHRLWPEWPFDSLERVTGRPNTHSHPNITQQPVGGR</sequence>
<evidence type="ECO:0000313" key="3">
    <source>
        <dbReference type="Proteomes" id="UP000286931"/>
    </source>
</evidence>
<accession>A0A401YSR8</accession>
<dbReference type="Proteomes" id="UP000286931">
    <property type="component" value="Unassembled WGS sequence"/>
</dbReference>
<dbReference type="EMBL" id="BIFH01000024">
    <property type="protein sequence ID" value="GCD97651.1"/>
    <property type="molecule type" value="Genomic_DNA"/>
</dbReference>
<proteinExistence type="predicted"/>
<reference evidence="2 3" key="1">
    <citation type="submission" date="2018-12" db="EMBL/GenBank/DDBJ databases">
        <title>Draft genome sequence of Embleya hyalina NBRC 13850T.</title>
        <authorList>
            <person name="Komaki H."/>
            <person name="Hosoyama A."/>
            <person name="Kimura A."/>
            <person name="Ichikawa N."/>
            <person name="Tamura T."/>
        </authorList>
    </citation>
    <scope>NUCLEOTIDE SEQUENCE [LARGE SCALE GENOMIC DNA]</scope>
    <source>
        <strain evidence="2 3">NBRC 13850</strain>
    </source>
</reference>
<evidence type="ECO:0000313" key="2">
    <source>
        <dbReference type="EMBL" id="GCD97651.1"/>
    </source>
</evidence>
<evidence type="ECO:0000256" key="1">
    <source>
        <dbReference type="SAM" id="MobiDB-lite"/>
    </source>
</evidence>
<name>A0A401YSR8_9ACTN</name>
<comment type="caution">
    <text evidence="2">The sequence shown here is derived from an EMBL/GenBank/DDBJ whole genome shotgun (WGS) entry which is preliminary data.</text>
</comment>
<organism evidence="2 3">
    <name type="scientific">Embleya hyalina</name>
    <dbReference type="NCBI Taxonomy" id="516124"/>
    <lineage>
        <taxon>Bacteria</taxon>
        <taxon>Bacillati</taxon>
        <taxon>Actinomycetota</taxon>
        <taxon>Actinomycetes</taxon>
        <taxon>Kitasatosporales</taxon>
        <taxon>Streptomycetaceae</taxon>
        <taxon>Embleya</taxon>
    </lineage>
</organism>
<dbReference type="AlphaFoldDB" id="A0A401YSR8"/>
<feature type="compositionally biased region" description="Polar residues" evidence="1">
    <location>
        <begin position="232"/>
        <end position="249"/>
    </location>
</feature>
<protein>
    <submittedName>
        <fullName evidence="2">Uncharacterized protein</fullName>
    </submittedName>
</protein>
<gene>
    <name evidence="2" type="ORF">EHYA_05347</name>
</gene>
<keyword evidence="3" id="KW-1185">Reference proteome</keyword>
<dbReference type="RefSeq" id="WP_126639603.1">
    <property type="nucleotide sequence ID" value="NZ_BIFH01000024.1"/>
</dbReference>
<feature type="region of interest" description="Disordered" evidence="1">
    <location>
        <begin position="229"/>
        <end position="249"/>
    </location>
</feature>